<keyword evidence="3" id="KW-0418">Kinase</keyword>
<dbReference type="InterPro" id="IPR043129">
    <property type="entry name" value="ATPase_NBD"/>
</dbReference>
<evidence type="ECO:0000256" key="3">
    <source>
        <dbReference type="ARBA" id="ARBA00022777"/>
    </source>
</evidence>
<keyword evidence="2" id="KW-0808">Transferase</keyword>
<feature type="compositionally biased region" description="Polar residues" evidence="4">
    <location>
        <begin position="462"/>
        <end position="486"/>
    </location>
</feature>
<sequence>MPPKTGPTLFLGLELATDQLRSSIVDENLELVGVEAVDFDLELPEYQTQGGIFTTPGEAYTTPVEMWVKAFDILMEKLSKNYDLTKIRAIGGAAQQALVWWKSYSNPPLQNLDPRLPIHAQIASHSFSIPNAAVAQDTSAHTHALALEAALSGPDHMAARVGTCAHASLIAAQLLRVREAWPDIWSRTGRVQVASSFLASLLCGAFVSMGEAEACSTGLWSHAGSSVASGSQSHWDEGVLEIVGGNREEGRRIYSWLGDVDTSGGRRRLGTISRYLTDRYGFDPETIVTPFTSDYLSAYLSVCPSPSDAVLSFGPMDVLMTPAPHYLPTRLFHIFPHPAQDSTEKRRYVTMLTTRNADVPRALVRDMYTKSWSAFDRLVAIVPPGGSIGLDDKLFSFWLLQPDSHPIGHVKGIFRFETGVKVNEFRDLRANPRCLLESQILSFRVRWSRMIATGVLGPNAGRSRNQSTTPSPIANQNKRPSSNSAHNMGLPFDPYDYQPLPSRILATGAAANFPSIANLVGDIFNAPVILPTTQIDAAQIVPHRNAPPTGFPARATLGGAYVARWVWGKEKGTSAGTGRGGFEEEVRRLLAKRWSSSGGVELRTNINAPGAISKAASAAGSGTSTPYGARSGLGANVLVEVDEEEAEELDSIRQTNYGLGIGNAFGDSISSARLRTMTSSTMDSVLSGTTLGEAPSTAFTTPDLGSVTSPNPSGDPATAVPQTTSLVPVTAMPASDAAEVQLGLAKVAEPDVDAYMSYAAIVPEFCRLEGMLMKGLV</sequence>
<evidence type="ECO:0000256" key="2">
    <source>
        <dbReference type="ARBA" id="ARBA00022679"/>
    </source>
</evidence>
<dbReference type="AlphaFoldDB" id="A0AAW0FDX8"/>
<dbReference type="EMBL" id="JASBNA010000064">
    <property type="protein sequence ID" value="KAK7678988.1"/>
    <property type="molecule type" value="Genomic_DNA"/>
</dbReference>
<evidence type="ECO:0000313" key="6">
    <source>
        <dbReference type="Proteomes" id="UP001385951"/>
    </source>
</evidence>
<accession>A0AAW0FDX8</accession>
<comment type="caution">
    <text evidence="5">The sequence shown here is derived from an EMBL/GenBank/DDBJ whole genome shotgun (WGS) entry which is preliminary data.</text>
</comment>
<protein>
    <recommendedName>
        <fullName evidence="7">Actin-like ATPase domain-containing protein</fullName>
    </recommendedName>
</protein>
<evidence type="ECO:0008006" key="7">
    <source>
        <dbReference type="Google" id="ProtNLM"/>
    </source>
</evidence>
<dbReference type="Proteomes" id="UP001385951">
    <property type="component" value="Unassembled WGS sequence"/>
</dbReference>
<proteinExistence type="inferred from homology"/>
<dbReference type="GO" id="GO:0005829">
    <property type="term" value="C:cytosol"/>
    <property type="evidence" value="ECO:0007669"/>
    <property type="project" value="TreeGrafter"/>
</dbReference>
<evidence type="ECO:0000256" key="1">
    <source>
        <dbReference type="ARBA" id="ARBA00009156"/>
    </source>
</evidence>
<organism evidence="5 6">
    <name type="scientific">Cerrena zonata</name>
    <dbReference type="NCBI Taxonomy" id="2478898"/>
    <lineage>
        <taxon>Eukaryota</taxon>
        <taxon>Fungi</taxon>
        <taxon>Dikarya</taxon>
        <taxon>Basidiomycota</taxon>
        <taxon>Agaricomycotina</taxon>
        <taxon>Agaricomycetes</taxon>
        <taxon>Polyporales</taxon>
        <taxon>Cerrenaceae</taxon>
        <taxon>Cerrena</taxon>
    </lineage>
</organism>
<feature type="region of interest" description="Disordered" evidence="4">
    <location>
        <begin position="458"/>
        <end position="488"/>
    </location>
</feature>
<gene>
    <name evidence="5" type="ORF">QCA50_017931</name>
</gene>
<dbReference type="SUPFAM" id="SSF53067">
    <property type="entry name" value="Actin-like ATPase domain"/>
    <property type="match status" value="1"/>
</dbReference>
<dbReference type="GO" id="GO:0004856">
    <property type="term" value="F:D-xylulokinase activity"/>
    <property type="evidence" value="ECO:0007669"/>
    <property type="project" value="TreeGrafter"/>
</dbReference>
<dbReference type="GO" id="GO:0005997">
    <property type="term" value="P:xylulose metabolic process"/>
    <property type="evidence" value="ECO:0007669"/>
    <property type="project" value="TreeGrafter"/>
</dbReference>
<dbReference type="PANTHER" id="PTHR10196:SF57">
    <property type="entry name" value="XYLULOSE KINASE"/>
    <property type="match status" value="1"/>
</dbReference>
<evidence type="ECO:0000313" key="5">
    <source>
        <dbReference type="EMBL" id="KAK7678988.1"/>
    </source>
</evidence>
<reference evidence="5 6" key="1">
    <citation type="submission" date="2022-09" db="EMBL/GenBank/DDBJ databases">
        <authorList>
            <person name="Palmer J.M."/>
        </authorList>
    </citation>
    <scope>NUCLEOTIDE SEQUENCE [LARGE SCALE GENOMIC DNA]</scope>
    <source>
        <strain evidence="5 6">DSM 7382</strain>
    </source>
</reference>
<dbReference type="PANTHER" id="PTHR10196">
    <property type="entry name" value="SUGAR KINASE"/>
    <property type="match status" value="1"/>
</dbReference>
<dbReference type="Gene3D" id="3.30.420.40">
    <property type="match status" value="2"/>
</dbReference>
<name>A0AAW0FDX8_9APHY</name>
<comment type="similarity">
    <text evidence="1">Belongs to the FGGY kinase family.</text>
</comment>
<evidence type="ECO:0000256" key="4">
    <source>
        <dbReference type="SAM" id="MobiDB-lite"/>
    </source>
</evidence>
<keyword evidence="6" id="KW-1185">Reference proteome</keyword>